<dbReference type="RefSeq" id="WP_340295499.1">
    <property type="nucleotide sequence ID" value="NZ_JBBEOI010000250.1"/>
</dbReference>
<gene>
    <name evidence="2" type="ORF">ACFOLH_04035</name>
</gene>
<comment type="caution">
    <text evidence="2">The sequence shown here is derived from an EMBL/GenBank/DDBJ whole genome shotgun (WGS) entry which is preliminary data.</text>
</comment>
<reference evidence="3" key="1">
    <citation type="journal article" date="2019" name="Int. J. Syst. Evol. Microbiol.">
        <title>The Global Catalogue of Microorganisms (GCM) 10K type strain sequencing project: providing services to taxonomists for standard genome sequencing and annotation.</title>
        <authorList>
            <consortium name="The Broad Institute Genomics Platform"/>
            <consortium name="The Broad Institute Genome Sequencing Center for Infectious Disease"/>
            <person name="Wu L."/>
            <person name="Ma J."/>
        </authorList>
    </citation>
    <scope>NUCLEOTIDE SEQUENCE [LARGE SCALE GENOMIC DNA]</scope>
    <source>
        <strain evidence="3">NCAIM B.02333</strain>
    </source>
</reference>
<dbReference type="InterPro" id="IPR021215">
    <property type="entry name" value="DUF2752"/>
</dbReference>
<keyword evidence="1" id="KW-0812">Transmembrane</keyword>
<protein>
    <submittedName>
        <fullName evidence="2">DUF2752 domain-containing protein</fullName>
    </submittedName>
</protein>
<evidence type="ECO:0000256" key="1">
    <source>
        <dbReference type="SAM" id="Phobius"/>
    </source>
</evidence>
<dbReference type="Pfam" id="PF10825">
    <property type="entry name" value="DUF2752"/>
    <property type="match status" value="1"/>
</dbReference>
<name>A0ABV7WCH2_9MICO</name>
<organism evidence="2 3">
    <name type="scientific">Aquipuribacter hungaricus</name>
    <dbReference type="NCBI Taxonomy" id="545624"/>
    <lineage>
        <taxon>Bacteria</taxon>
        <taxon>Bacillati</taxon>
        <taxon>Actinomycetota</taxon>
        <taxon>Actinomycetes</taxon>
        <taxon>Micrococcales</taxon>
        <taxon>Intrasporangiaceae</taxon>
        <taxon>Aquipuribacter</taxon>
    </lineage>
</organism>
<accession>A0ABV7WCH2</accession>
<keyword evidence="3" id="KW-1185">Reference proteome</keyword>
<keyword evidence="1" id="KW-0472">Membrane</keyword>
<proteinExistence type="predicted"/>
<feature type="transmembrane region" description="Helical" evidence="1">
    <location>
        <begin position="24"/>
        <end position="49"/>
    </location>
</feature>
<sequence length="155" mass="16109">MSSLLHPSPAAPSRPGRVQHARTLLGTTLLGPALVAGAAAGSLLFLQVVDPTEPGHLPTCPVLTVTGLFCPGCGTLRMLHHLGDGDLVAAAAMNPLALVLLPVLVLYWLAWVRRTVTGRSRGTPAPAWVVWGFLVVCAVYAVLRNLPGMSVLAPG</sequence>
<dbReference type="EMBL" id="JBHRWW010000002">
    <property type="protein sequence ID" value="MFC3687504.1"/>
    <property type="molecule type" value="Genomic_DNA"/>
</dbReference>
<dbReference type="Proteomes" id="UP001595685">
    <property type="component" value="Unassembled WGS sequence"/>
</dbReference>
<evidence type="ECO:0000313" key="2">
    <source>
        <dbReference type="EMBL" id="MFC3687504.1"/>
    </source>
</evidence>
<evidence type="ECO:0000313" key="3">
    <source>
        <dbReference type="Proteomes" id="UP001595685"/>
    </source>
</evidence>
<feature type="transmembrane region" description="Helical" evidence="1">
    <location>
        <begin position="87"/>
        <end position="112"/>
    </location>
</feature>
<feature type="transmembrane region" description="Helical" evidence="1">
    <location>
        <begin position="124"/>
        <end position="143"/>
    </location>
</feature>
<keyword evidence="1" id="KW-1133">Transmembrane helix</keyword>